<evidence type="ECO:0000313" key="2">
    <source>
        <dbReference type="EMBL" id="MBB6038214.1"/>
    </source>
</evidence>
<dbReference type="Proteomes" id="UP000548476">
    <property type="component" value="Unassembled WGS sequence"/>
</dbReference>
<dbReference type="InterPro" id="IPR032724">
    <property type="entry name" value="SCP1.201-like"/>
</dbReference>
<dbReference type="AlphaFoldDB" id="A0A841FQV5"/>
<dbReference type="Pfam" id="PF14428">
    <property type="entry name" value="DddA-like"/>
    <property type="match status" value="1"/>
</dbReference>
<keyword evidence="3" id="KW-1185">Reference proteome</keyword>
<accession>A0A841FQV5</accession>
<evidence type="ECO:0000313" key="3">
    <source>
        <dbReference type="Proteomes" id="UP000548476"/>
    </source>
</evidence>
<protein>
    <recommendedName>
        <fullName evidence="4">Nucleic acid/nucleotide deaminase of polymorphic system toxin</fullName>
    </recommendedName>
</protein>
<sequence length="264" mass="27254">MPDTPGDIAAALRAALADLPVESLRQARSTAEDSGSAVHGVTAGTNHPGPARMSAAFGEICEAIDRALAEFDHAARAIEEYNAILTGSGGAATDTGGGQANGSPTPSLADITTRSEPLAAIRRAGEALPVRAAGDKTHGSLLTVGGKTITDDTFTTKNGQLRSDELPSSRDGLDPRWHPTSPMFNHAEGHAAAMLRKPGAPKEAILVINNEPCVGRGRMRGKGCDDMLEGAMPAGTKLAVYLNTDGQQTTLYKVYTGTGEGIKA</sequence>
<feature type="region of interest" description="Disordered" evidence="1">
    <location>
        <begin position="25"/>
        <end position="49"/>
    </location>
</feature>
<dbReference type="RefSeq" id="WP_184791001.1">
    <property type="nucleotide sequence ID" value="NZ_BONT01000047.1"/>
</dbReference>
<comment type="caution">
    <text evidence="2">The sequence shown here is derived from an EMBL/GenBank/DDBJ whole genome shotgun (WGS) entry which is preliminary data.</text>
</comment>
<proteinExistence type="predicted"/>
<evidence type="ECO:0000256" key="1">
    <source>
        <dbReference type="SAM" id="MobiDB-lite"/>
    </source>
</evidence>
<dbReference type="EMBL" id="JACHGT010000015">
    <property type="protein sequence ID" value="MBB6038214.1"/>
    <property type="molecule type" value="Genomic_DNA"/>
</dbReference>
<organism evidence="2 3">
    <name type="scientific">Phytomonospora endophytica</name>
    <dbReference type="NCBI Taxonomy" id="714109"/>
    <lineage>
        <taxon>Bacteria</taxon>
        <taxon>Bacillati</taxon>
        <taxon>Actinomycetota</taxon>
        <taxon>Actinomycetes</taxon>
        <taxon>Micromonosporales</taxon>
        <taxon>Micromonosporaceae</taxon>
        <taxon>Phytomonospora</taxon>
    </lineage>
</organism>
<reference evidence="2 3" key="1">
    <citation type="submission" date="2020-08" db="EMBL/GenBank/DDBJ databases">
        <title>Genomic Encyclopedia of Type Strains, Phase IV (KMG-IV): sequencing the most valuable type-strain genomes for metagenomic binning, comparative biology and taxonomic classification.</title>
        <authorList>
            <person name="Goeker M."/>
        </authorList>
    </citation>
    <scope>NUCLEOTIDE SEQUENCE [LARGE SCALE GENOMIC DNA]</scope>
    <source>
        <strain evidence="2 3">YIM 65646</strain>
    </source>
</reference>
<gene>
    <name evidence="2" type="ORF">HNR73_006094</name>
</gene>
<evidence type="ECO:0008006" key="4">
    <source>
        <dbReference type="Google" id="ProtNLM"/>
    </source>
</evidence>
<name>A0A841FQV5_9ACTN</name>